<evidence type="ECO:0000256" key="1">
    <source>
        <dbReference type="SAM" id="Phobius"/>
    </source>
</evidence>
<protein>
    <submittedName>
        <fullName evidence="2">Ovule protein</fullName>
    </submittedName>
</protein>
<feature type="transmembrane region" description="Helical" evidence="1">
    <location>
        <begin position="41"/>
        <end position="58"/>
    </location>
</feature>
<keyword evidence="1" id="KW-1133">Transmembrane helix</keyword>
<name>A0A5K3FTJ1_MESCO</name>
<proteinExistence type="predicted"/>
<evidence type="ECO:0000313" key="2">
    <source>
        <dbReference type="WBParaSite" id="MCU_009879-RA"/>
    </source>
</evidence>
<dbReference type="AlphaFoldDB" id="A0A5K3FTJ1"/>
<organism evidence="2">
    <name type="scientific">Mesocestoides corti</name>
    <name type="common">Flatworm</name>
    <dbReference type="NCBI Taxonomy" id="53468"/>
    <lineage>
        <taxon>Eukaryota</taxon>
        <taxon>Metazoa</taxon>
        <taxon>Spiralia</taxon>
        <taxon>Lophotrochozoa</taxon>
        <taxon>Platyhelminthes</taxon>
        <taxon>Cestoda</taxon>
        <taxon>Eucestoda</taxon>
        <taxon>Cyclophyllidea</taxon>
        <taxon>Mesocestoididae</taxon>
        <taxon>Mesocestoides</taxon>
    </lineage>
</organism>
<sequence>MHGVSWQWSTYIFLLKTEDDEKVAREVHIVNQQGTRNHNEILVDIFASSLYVGLLLCLKVI</sequence>
<keyword evidence="1" id="KW-0472">Membrane</keyword>
<dbReference type="WBParaSite" id="MCU_009879-RA">
    <property type="protein sequence ID" value="MCU_009879-RA"/>
    <property type="gene ID" value="MCU_009879"/>
</dbReference>
<keyword evidence="1" id="KW-0812">Transmembrane</keyword>
<accession>A0A5K3FTJ1</accession>
<reference evidence="2" key="1">
    <citation type="submission" date="2019-11" db="UniProtKB">
        <authorList>
            <consortium name="WormBaseParasite"/>
        </authorList>
    </citation>
    <scope>IDENTIFICATION</scope>
</reference>